<sequence>MVCVTKVAKGHHGGGTTAATEHYSCHNEDGDVLEVSSRDVEVVMVKIGMSCDGDGEKMKECLGSDELSVLFEEKEPSLEEVKEAFDVFDENRDGRFEGFGARSFPNYKFHQRILFVVYHSIKMYGRRASQLVRELASSESGQLTAFNNDLFDQVIKECNEHQLQLQSLLRKIQDDGLDIQTTKNADHFGAVAHHLSLIRNKRCLMAYMHNRAEIIRSLRWKVGPVLPLEIQQKLSYSEEEYFKNHSTALESYMLELDLDLTVDMVPPKDPYIQVRVLDDIGDVLLGDQSASLMRNSVHSLKRTDAEQFISQGLIEEFLE</sequence>
<keyword evidence="2" id="KW-1185">Reference proteome</keyword>
<proteinExistence type="predicted"/>
<evidence type="ECO:0000313" key="1">
    <source>
        <dbReference type="EMBL" id="KAJ8619628.1"/>
    </source>
</evidence>
<name>A0ACC2KEX5_PERAE</name>
<protein>
    <submittedName>
        <fullName evidence="1">Uncharacterized protein</fullName>
    </submittedName>
</protein>
<reference evidence="1 2" key="1">
    <citation type="journal article" date="2022" name="Hortic Res">
        <title>A haplotype resolved chromosomal level avocado genome allows analysis of novel avocado genes.</title>
        <authorList>
            <person name="Nath O."/>
            <person name="Fletcher S.J."/>
            <person name="Hayward A."/>
            <person name="Shaw L.M."/>
            <person name="Masouleh A.K."/>
            <person name="Furtado A."/>
            <person name="Henry R.J."/>
            <person name="Mitter N."/>
        </authorList>
    </citation>
    <scope>NUCLEOTIDE SEQUENCE [LARGE SCALE GENOMIC DNA]</scope>
    <source>
        <strain evidence="2">cv. Hass</strain>
    </source>
</reference>
<organism evidence="1 2">
    <name type="scientific">Persea americana</name>
    <name type="common">Avocado</name>
    <dbReference type="NCBI Taxonomy" id="3435"/>
    <lineage>
        <taxon>Eukaryota</taxon>
        <taxon>Viridiplantae</taxon>
        <taxon>Streptophyta</taxon>
        <taxon>Embryophyta</taxon>
        <taxon>Tracheophyta</taxon>
        <taxon>Spermatophyta</taxon>
        <taxon>Magnoliopsida</taxon>
        <taxon>Magnoliidae</taxon>
        <taxon>Laurales</taxon>
        <taxon>Lauraceae</taxon>
        <taxon>Persea</taxon>
    </lineage>
</organism>
<dbReference type="Proteomes" id="UP001234297">
    <property type="component" value="Chromosome 9"/>
</dbReference>
<dbReference type="EMBL" id="CM056817">
    <property type="protein sequence ID" value="KAJ8619628.1"/>
    <property type="molecule type" value="Genomic_DNA"/>
</dbReference>
<evidence type="ECO:0000313" key="2">
    <source>
        <dbReference type="Proteomes" id="UP001234297"/>
    </source>
</evidence>
<gene>
    <name evidence="1" type="ORF">MRB53_028157</name>
</gene>
<comment type="caution">
    <text evidence="1">The sequence shown here is derived from an EMBL/GenBank/DDBJ whole genome shotgun (WGS) entry which is preliminary data.</text>
</comment>
<accession>A0ACC2KEX5</accession>